<reference evidence="3 4" key="1">
    <citation type="submission" date="2015-06" db="EMBL/GenBank/DDBJ databases">
        <title>Improved classification and identification of acetic acid bacteria using matrix-assisted laser desorption/ionization time-of-flight mass spectrometry; Gluconobacter nephelii and Gluconobacter uchimurae are later heterotypic synonyms of Gluconobacter japonicus and Gluconobacter oxydans, respectively.</title>
        <authorList>
            <person name="Li L."/>
            <person name="Cleenwerck I."/>
            <person name="De Vuyst L."/>
            <person name="Vandamme P."/>
        </authorList>
    </citation>
    <scope>NUCLEOTIDE SEQUENCE [LARGE SCALE GENOMIC DNA]</scope>
    <source>
        <strain evidence="3 4">LMG 1764</strain>
    </source>
</reference>
<evidence type="ECO:0000259" key="2">
    <source>
        <dbReference type="Pfam" id="PF00149"/>
    </source>
</evidence>
<dbReference type="PANTHER" id="PTHR42850">
    <property type="entry name" value="METALLOPHOSPHOESTERASE"/>
    <property type="match status" value="1"/>
</dbReference>
<organism evidence="3 4">
    <name type="scientific">Gluconobacter potus</name>
    <dbReference type="NCBI Taxonomy" id="2724927"/>
    <lineage>
        <taxon>Bacteria</taxon>
        <taxon>Pseudomonadati</taxon>
        <taxon>Pseudomonadota</taxon>
        <taxon>Alphaproteobacteria</taxon>
        <taxon>Acetobacterales</taxon>
        <taxon>Acetobacteraceae</taxon>
        <taxon>Gluconobacter</taxon>
    </lineage>
</organism>
<dbReference type="Gene3D" id="3.60.21.10">
    <property type="match status" value="1"/>
</dbReference>
<comment type="caution">
    <text evidence="3">The sequence shown here is derived from an EMBL/GenBank/DDBJ whole genome shotgun (WGS) entry which is preliminary data.</text>
</comment>
<sequence>MPGDTVEVLTPPSLENRSDSGPFDIVGDIHGCATEFRQLLRGMGYVIAEDGVISHPAGRLLVSVGDVLDKGPEQVECLKLMLASWRAGTALWVRGNHEDRVYRLLRRYLEKGVTRSDPTLDAILSEGRAFAQEVHDVLSRLSSHMVLDDGRLVVTHAAHNARQEGSMCGPMQTYGMFGATTGKIEGGLPERLDWTKDYDGRATVVYGHVPGKTVRVVGRTVCVDTGCYKTGHLSAWSWPERVIHST</sequence>
<evidence type="ECO:0000313" key="3">
    <source>
        <dbReference type="EMBL" id="KXV00172.1"/>
    </source>
</evidence>
<dbReference type="AlphaFoldDB" id="A0A149QS79"/>
<dbReference type="SUPFAM" id="SSF56300">
    <property type="entry name" value="Metallo-dependent phosphatases"/>
    <property type="match status" value="1"/>
</dbReference>
<dbReference type="Pfam" id="PF00149">
    <property type="entry name" value="Metallophos"/>
    <property type="match status" value="1"/>
</dbReference>
<dbReference type="Proteomes" id="UP000075573">
    <property type="component" value="Unassembled WGS sequence"/>
</dbReference>
<dbReference type="InterPro" id="IPR029052">
    <property type="entry name" value="Metallo-depent_PP-like"/>
</dbReference>
<name>A0A149QS79_9PROT</name>
<dbReference type="InterPro" id="IPR050126">
    <property type="entry name" value="Ap4A_hydrolase"/>
</dbReference>
<dbReference type="EMBL" id="LHZB01000118">
    <property type="protein sequence ID" value="KXV00172.1"/>
    <property type="molecule type" value="Genomic_DNA"/>
</dbReference>
<accession>A0A149QS79</accession>
<dbReference type="PANTHER" id="PTHR42850:SF7">
    <property type="entry name" value="BIS(5'-NUCLEOSYL)-TETRAPHOSPHATASE PRPE [ASYMMETRICAL]"/>
    <property type="match status" value="1"/>
</dbReference>
<feature type="region of interest" description="Disordered" evidence="1">
    <location>
        <begin position="1"/>
        <end position="20"/>
    </location>
</feature>
<dbReference type="PATRIC" id="fig|442.7.peg.3296"/>
<dbReference type="GO" id="GO:0005737">
    <property type="term" value="C:cytoplasm"/>
    <property type="evidence" value="ECO:0007669"/>
    <property type="project" value="TreeGrafter"/>
</dbReference>
<protein>
    <recommendedName>
        <fullName evidence="2">Calcineurin-like phosphoesterase domain-containing protein</fullName>
    </recommendedName>
</protein>
<feature type="domain" description="Calcineurin-like phosphoesterase" evidence="2">
    <location>
        <begin position="22"/>
        <end position="212"/>
    </location>
</feature>
<evidence type="ECO:0000256" key="1">
    <source>
        <dbReference type="SAM" id="MobiDB-lite"/>
    </source>
</evidence>
<evidence type="ECO:0000313" key="4">
    <source>
        <dbReference type="Proteomes" id="UP000075573"/>
    </source>
</evidence>
<dbReference type="InterPro" id="IPR004843">
    <property type="entry name" value="Calcineurin-like_PHP"/>
</dbReference>
<proteinExistence type="predicted"/>
<dbReference type="GO" id="GO:0016791">
    <property type="term" value="F:phosphatase activity"/>
    <property type="evidence" value="ECO:0007669"/>
    <property type="project" value="TreeGrafter"/>
</dbReference>
<gene>
    <name evidence="3" type="ORF">AD929_12370</name>
</gene>